<dbReference type="PANTHER" id="PTHR33048">
    <property type="entry name" value="PTH11-LIKE INTEGRAL MEMBRANE PROTEIN (AFU_ORTHOLOGUE AFUA_5G11245)"/>
    <property type="match status" value="1"/>
</dbReference>
<evidence type="ECO:0000256" key="5">
    <source>
        <dbReference type="ARBA" id="ARBA00038359"/>
    </source>
</evidence>
<evidence type="ECO:0000256" key="7">
    <source>
        <dbReference type="SAM" id="Phobius"/>
    </source>
</evidence>
<keyword evidence="2 7" id="KW-0812">Transmembrane</keyword>
<evidence type="ECO:0000256" key="4">
    <source>
        <dbReference type="ARBA" id="ARBA00023136"/>
    </source>
</evidence>
<evidence type="ECO:0000259" key="8">
    <source>
        <dbReference type="Pfam" id="PF20684"/>
    </source>
</evidence>
<dbReference type="AlphaFoldDB" id="A0A6G1KEI2"/>
<gene>
    <name evidence="9" type="ORF">K504DRAFT_465025</name>
</gene>
<proteinExistence type="inferred from homology"/>
<feature type="region of interest" description="Disordered" evidence="6">
    <location>
        <begin position="356"/>
        <end position="380"/>
    </location>
</feature>
<comment type="similarity">
    <text evidence="5">Belongs to the SAT4 family.</text>
</comment>
<feature type="region of interest" description="Disordered" evidence="6">
    <location>
        <begin position="295"/>
        <end position="332"/>
    </location>
</feature>
<feature type="transmembrane region" description="Helical" evidence="7">
    <location>
        <begin position="46"/>
        <end position="79"/>
    </location>
</feature>
<keyword evidence="4 7" id="KW-0472">Membrane</keyword>
<feature type="transmembrane region" description="Helical" evidence="7">
    <location>
        <begin position="207"/>
        <end position="225"/>
    </location>
</feature>
<dbReference type="Pfam" id="PF20684">
    <property type="entry name" value="Fung_rhodopsin"/>
    <property type="match status" value="1"/>
</dbReference>
<dbReference type="EMBL" id="MU005767">
    <property type="protein sequence ID" value="KAF2711259.1"/>
    <property type="molecule type" value="Genomic_DNA"/>
</dbReference>
<keyword evidence="10" id="KW-1185">Reference proteome</keyword>
<feature type="transmembrane region" description="Helical" evidence="7">
    <location>
        <begin position="99"/>
        <end position="117"/>
    </location>
</feature>
<feature type="transmembrane region" description="Helical" evidence="7">
    <location>
        <begin position="170"/>
        <end position="195"/>
    </location>
</feature>
<evidence type="ECO:0000256" key="2">
    <source>
        <dbReference type="ARBA" id="ARBA00022692"/>
    </source>
</evidence>
<protein>
    <recommendedName>
        <fullName evidence="8">Rhodopsin domain-containing protein</fullName>
    </recommendedName>
</protein>
<dbReference type="OrthoDB" id="10017208at2759"/>
<feature type="transmembrane region" description="Helical" evidence="7">
    <location>
        <begin position="15"/>
        <end position="34"/>
    </location>
</feature>
<evidence type="ECO:0000313" key="10">
    <source>
        <dbReference type="Proteomes" id="UP000799428"/>
    </source>
</evidence>
<dbReference type="GO" id="GO:0016020">
    <property type="term" value="C:membrane"/>
    <property type="evidence" value="ECO:0007669"/>
    <property type="project" value="UniProtKB-SubCell"/>
</dbReference>
<feature type="domain" description="Rhodopsin" evidence="8">
    <location>
        <begin position="32"/>
        <end position="270"/>
    </location>
</feature>
<dbReference type="Proteomes" id="UP000799428">
    <property type="component" value="Unassembled WGS sequence"/>
</dbReference>
<accession>A0A6G1KEI2</accession>
<feature type="compositionally biased region" description="Basic and acidic residues" evidence="6">
    <location>
        <begin position="356"/>
        <end position="369"/>
    </location>
</feature>
<feature type="transmembrane region" description="Helical" evidence="7">
    <location>
        <begin position="129"/>
        <end position="150"/>
    </location>
</feature>
<dbReference type="InterPro" id="IPR052337">
    <property type="entry name" value="SAT4-like"/>
</dbReference>
<name>A0A6G1KEI2_9PLEO</name>
<sequence>MVSPVVIDKNSQKTLLVVPAIFLVLATIAVTLRFRTRAWKKQRLLLDDWLCLVGLILSFCCYASIVVAVVCGGLGRSVMTPLMPDNIVLVFKVLESISVLWATTAATVQLAIIALYIRVFKVIRWHKYTCYAAMVFVFCWWASTFVTMLTTCIPLESFWNGLGDGKCIKLKQFCIASGLLHVFLDLFILSFPLPIIWKLKTSRSNRYTVTVAFLLGLFATIGGLLRMDCLIPIIHYDENDFTESAWIGVLFQVLENTCGVICSCAPMLSTYSTYFAESRFATSIRHFISSNLSRTSQRSSGSRASRRSARSGASRIEPQTIGSKGKNNHRIKKESTFAVTTYEGDSGEHLANVEASHSHVDGHSGRSVDIEMDSLSHGRV</sequence>
<dbReference type="PANTHER" id="PTHR33048:SF47">
    <property type="entry name" value="INTEGRAL MEMBRANE PROTEIN-RELATED"/>
    <property type="match status" value="1"/>
</dbReference>
<evidence type="ECO:0000256" key="1">
    <source>
        <dbReference type="ARBA" id="ARBA00004141"/>
    </source>
</evidence>
<dbReference type="InterPro" id="IPR049326">
    <property type="entry name" value="Rhodopsin_dom_fungi"/>
</dbReference>
<evidence type="ECO:0000256" key="3">
    <source>
        <dbReference type="ARBA" id="ARBA00022989"/>
    </source>
</evidence>
<reference evidence="9" key="1">
    <citation type="journal article" date="2020" name="Stud. Mycol.">
        <title>101 Dothideomycetes genomes: a test case for predicting lifestyles and emergence of pathogens.</title>
        <authorList>
            <person name="Haridas S."/>
            <person name="Albert R."/>
            <person name="Binder M."/>
            <person name="Bloem J."/>
            <person name="Labutti K."/>
            <person name="Salamov A."/>
            <person name="Andreopoulos B."/>
            <person name="Baker S."/>
            <person name="Barry K."/>
            <person name="Bills G."/>
            <person name="Bluhm B."/>
            <person name="Cannon C."/>
            <person name="Castanera R."/>
            <person name="Culley D."/>
            <person name="Daum C."/>
            <person name="Ezra D."/>
            <person name="Gonzalez J."/>
            <person name="Henrissat B."/>
            <person name="Kuo A."/>
            <person name="Liang C."/>
            <person name="Lipzen A."/>
            <person name="Lutzoni F."/>
            <person name="Magnuson J."/>
            <person name="Mondo S."/>
            <person name="Nolan M."/>
            <person name="Ohm R."/>
            <person name="Pangilinan J."/>
            <person name="Park H.-J."/>
            <person name="Ramirez L."/>
            <person name="Alfaro M."/>
            <person name="Sun H."/>
            <person name="Tritt A."/>
            <person name="Yoshinaga Y."/>
            <person name="Zwiers L.-H."/>
            <person name="Turgeon B."/>
            <person name="Goodwin S."/>
            <person name="Spatafora J."/>
            <person name="Crous P."/>
            <person name="Grigoriev I."/>
        </authorList>
    </citation>
    <scope>NUCLEOTIDE SEQUENCE</scope>
    <source>
        <strain evidence="9">CBS 279.74</strain>
    </source>
</reference>
<organism evidence="9 10">
    <name type="scientific">Pleomassaria siparia CBS 279.74</name>
    <dbReference type="NCBI Taxonomy" id="1314801"/>
    <lineage>
        <taxon>Eukaryota</taxon>
        <taxon>Fungi</taxon>
        <taxon>Dikarya</taxon>
        <taxon>Ascomycota</taxon>
        <taxon>Pezizomycotina</taxon>
        <taxon>Dothideomycetes</taxon>
        <taxon>Pleosporomycetidae</taxon>
        <taxon>Pleosporales</taxon>
        <taxon>Pleomassariaceae</taxon>
        <taxon>Pleomassaria</taxon>
    </lineage>
</organism>
<comment type="subcellular location">
    <subcellularLocation>
        <location evidence="1">Membrane</location>
        <topology evidence="1">Multi-pass membrane protein</topology>
    </subcellularLocation>
</comment>
<keyword evidence="3 7" id="KW-1133">Transmembrane helix</keyword>
<evidence type="ECO:0000256" key="6">
    <source>
        <dbReference type="SAM" id="MobiDB-lite"/>
    </source>
</evidence>
<evidence type="ECO:0000313" key="9">
    <source>
        <dbReference type="EMBL" id="KAF2711259.1"/>
    </source>
</evidence>